<comment type="caution">
    <text evidence="2">The sequence shown here is derived from an EMBL/GenBank/DDBJ whole genome shotgun (WGS) entry which is preliminary data.</text>
</comment>
<feature type="region of interest" description="Disordered" evidence="1">
    <location>
        <begin position="1"/>
        <end position="54"/>
    </location>
</feature>
<gene>
    <name evidence="2" type="ORF">BGZ95_005340</name>
</gene>
<keyword evidence="3" id="KW-1185">Reference proteome</keyword>
<accession>A0AAD4H9U4</accession>
<dbReference type="Proteomes" id="UP001194580">
    <property type="component" value="Unassembled WGS sequence"/>
</dbReference>
<organism evidence="2 3">
    <name type="scientific">Linnemannia exigua</name>
    <dbReference type="NCBI Taxonomy" id="604196"/>
    <lineage>
        <taxon>Eukaryota</taxon>
        <taxon>Fungi</taxon>
        <taxon>Fungi incertae sedis</taxon>
        <taxon>Mucoromycota</taxon>
        <taxon>Mortierellomycotina</taxon>
        <taxon>Mortierellomycetes</taxon>
        <taxon>Mortierellales</taxon>
        <taxon>Mortierellaceae</taxon>
        <taxon>Linnemannia</taxon>
    </lineage>
</organism>
<feature type="region of interest" description="Disordered" evidence="1">
    <location>
        <begin position="76"/>
        <end position="106"/>
    </location>
</feature>
<reference evidence="2" key="1">
    <citation type="journal article" date="2020" name="Fungal Divers.">
        <title>Resolving the Mortierellaceae phylogeny through synthesis of multi-gene phylogenetics and phylogenomics.</title>
        <authorList>
            <person name="Vandepol N."/>
            <person name="Liber J."/>
            <person name="Desiro A."/>
            <person name="Na H."/>
            <person name="Kennedy M."/>
            <person name="Barry K."/>
            <person name="Grigoriev I.V."/>
            <person name="Miller A.N."/>
            <person name="O'Donnell K."/>
            <person name="Stajich J.E."/>
            <person name="Bonito G."/>
        </authorList>
    </citation>
    <scope>NUCLEOTIDE SEQUENCE</scope>
    <source>
        <strain evidence="2">NRRL 28262</strain>
    </source>
</reference>
<proteinExistence type="predicted"/>
<feature type="compositionally biased region" description="Low complexity" evidence="1">
    <location>
        <begin position="38"/>
        <end position="53"/>
    </location>
</feature>
<dbReference type="EMBL" id="JAAAIL010000247">
    <property type="protein sequence ID" value="KAG0277791.1"/>
    <property type="molecule type" value="Genomic_DNA"/>
</dbReference>
<name>A0AAD4H9U4_9FUNG</name>
<dbReference type="AlphaFoldDB" id="A0AAD4H9U4"/>
<sequence>MSLFKMNNSSSSSSKKNKTASATSTPYQTPRASVDLKTSPLSTPTATASSPASQAIVSRATYLNNMQAMDYLNGSATASDRCSDDDSTCSGESEVNWDASVPVMGP</sequence>
<evidence type="ECO:0000313" key="3">
    <source>
        <dbReference type="Proteomes" id="UP001194580"/>
    </source>
</evidence>
<protein>
    <submittedName>
        <fullName evidence="2">Uncharacterized protein</fullName>
    </submittedName>
</protein>
<evidence type="ECO:0000256" key="1">
    <source>
        <dbReference type="SAM" id="MobiDB-lite"/>
    </source>
</evidence>
<feature type="compositionally biased region" description="Low complexity" evidence="1">
    <location>
        <begin position="7"/>
        <end position="25"/>
    </location>
</feature>
<evidence type="ECO:0000313" key="2">
    <source>
        <dbReference type="EMBL" id="KAG0277791.1"/>
    </source>
</evidence>